<feature type="domain" description="Wadjet protein JetD C-terminal" evidence="1">
    <location>
        <begin position="40"/>
        <end position="149"/>
    </location>
</feature>
<keyword evidence="3" id="KW-1185">Reference proteome</keyword>
<name>A0A1A6C8V5_9GAMM</name>
<dbReference type="InterPro" id="IPR024534">
    <property type="entry name" value="JetD_C"/>
</dbReference>
<accession>A0A1A6C8V5</accession>
<evidence type="ECO:0000259" key="1">
    <source>
        <dbReference type="Pfam" id="PF09983"/>
    </source>
</evidence>
<evidence type="ECO:0000313" key="2">
    <source>
        <dbReference type="EMBL" id="OBS10979.1"/>
    </source>
</evidence>
<comment type="caution">
    <text evidence="2">The sequence shown here is derived from an EMBL/GenBank/DDBJ whole genome shotgun (WGS) entry which is preliminary data.</text>
</comment>
<dbReference type="Proteomes" id="UP000029273">
    <property type="component" value="Unassembled WGS sequence"/>
</dbReference>
<dbReference type="Pfam" id="PF09983">
    <property type="entry name" value="JetD_C"/>
    <property type="match status" value="1"/>
</dbReference>
<gene>
    <name evidence="2" type="ORF">Thpro_020695</name>
</gene>
<sequence length="209" mass="23623">MRQLSARCFWGHSKLLDTREELLKCIFRDVVIAPRPVLVHSRLAAARGDILFIENQDSYVQALAGIPEEVVLLDLVYVAGFRGSAARIRTRSGASLHYHGAVKPSCRKPFEDWWFGERHENYRLWFWGDLDYAGMAILKALRQRFGDVRAWPAGYDAQLVLLEAGGGHHPELADKTEQCDPGKTGCAYADEILLPALRRQGRFVDQEAT</sequence>
<proteinExistence type="predicted"/>
<reference evidence="2 3" key="1">
    <citation type="journal article" date="2014" name="Genome Announc.">
        <title>Draft Genome Sequence of the Iron-Oxidizing, Acidophilic, and Halotolerant 'Thiobacillus prosperus' Type Strain DSM 5130.</title>
        <authorList>
            <person name="Ossandon F.J."/>
            <person name="Cardenas J.P."/>
            <person name="Corbett M."/>
            <person name="Quatrini R."/>
            <person name="Holmes D.S."/>
            <person name="Watkin E."/>
        </authorList>
    </citation>
    <scope>NUCLEOTIDE SEQUENCE [LARGE SCALE GENOMIC DNA]</scope>
    <source>
        <strain evidence="2 3">DSM 5130</strain>
    </source>
</reference>
<organism evidence="2 3">
    <name type="scientific">Acidihalobacter prosperus</name>
    <dbReference type="NCBI Taxonomy" id="160660"/>
    <lineage>
        <taxon>Bacteria</taxon>
        <taxon>Pseudomonadati</taxon>
        <taxon>Pseudomonadota</taxon>
        <taxon>Gammaproteobacteria</taxon>
        <taxon>Chromatiales</taxon>
        <taxon>Ectothiorhodospiraceae</taxon>
        <taxon>Acidihalobacter</taxon>
    </lineage>
</organism>
<evidence type="ECO:0000313" key="3">
    <source>
        <dbReference type="Proteomes" id="UP000029273"/>
    </source>
</evidence>
<protein>
    <recommendedName>
        <fullName evidence="1">Wadjet protein JetD C-terminal domain-containing protein</fullName>
    </recommendedName>
</protein>
<dbReference type="EMBL" id="JQSG02000001">
    <property type="protein sequence ID" value="OBS10979.1"/>
    <property type="molecule type" value="Genomic_DNA"/>
</dbReference>
<dbReference type="AlphaFoldDB" id="A0A1A6C8V5"/>